<accession>I7GG12</accession>
<dbReference type="Pfam" id="PF13701">
    <property type="entry name" value="DDE_Tnp_1_4"/>
    <property type="match status" value="1"/>
</dbReference>
<sequence length="482" mass="51407">MFLTHLSAQLRKALPVKVSHNFMAASAVFDDEHLVSCAGLVPVMTLASQTGLSDLIADKVEIVEPRIKSGSANPSPKLTTVIAGMCAGADSIDDLDLVRSGGMKALFGGVYAPSTIGTLLREFTFGHARQLEAVLREHLGGLCERVALLPGADTQAFVDIDSLLRPVYGHAKQGASYGHTKIAGKQILRKGLSPLITTISTTTGAPMITGARLRAGKTNSGKGAARMIAQAVTTARAAGVNGQILVRGDSAYGNSTVVNACRRAGAHFSLVLTKTRAVAAAIEAISDNAWTPVNYPGAVRDPDTGAWISDAEVAETTYTAFSSTNTPVTARLIVRRVKDARYLDALFPVWRYHPFFTDSDEPVDAADITHRRHAIIETVFADLIDGPLAHMPSGRFGANSAWILCAAIAHNLLRAAGVLAGGAHALARGATLRRKIVNIPARLARPQRRPILHLPSHWPWAQQWLTLWRNTIGYSPPTAATH</sequence>
<gene>
    <name evidence="2" type="ordered locus">MSMEI_6475</name>
</gene>
<dbReference type="InterPro" id="IPR047960">
    <property type="entry name" value="Transpos_IS1380"/>
</dbReference>
<name>I7GG12_MYCS2</name>
<dbReference type="InterPro" id="IPR025668">
    <property type="entry name" value="Tnp_DDE_dom"/>
</dbReference>
<proteinExistence type="predicted"/>
<reference evidence="2 3" key="1">
    <citation type="journal article" date="2007" name="Genome Biol.">
        <title>Interrupted coding sequences in Mycobacterium smegmatis: authentic mutations or sequencing errors?</title>
        <authorList>
            <person name="Deshayes C."/>
            <person name="Perrodou E."/>
            <person name="Gallien S."/>
            <person name="Euphrasie D."/>
            <person name="Schaeffer C."/>
            <person name="Van-Dorsselaer A."/>
            <person name="Poch O."/>
            <person name="Lecompte O."/>
            <person name="Reyrat J.M."/>
        </authorList>
    </citation>
    <scope>NUCLEOTIDE SEQUENCE [LARGE SCALE GENOMIC DNA]</scope>
    <source>
        <strain evidence="3">ATCC 700084 / mc(2)155</strain>
    </source>
</reference>
<feature type="domain" description="Transposase DDE" evidence="1">
    <location>
        <begin position="27"/>
        <end position="464"/>
    </location>
</feature>
<reference evidence="2 3" key="2">
    <citation type="journal article" date="2009" name="Genome Res.">
        <title>Ortho-proteogenomics: multiple proteomes investigation through orthology and a new MS-based protocol.</title>
        <authorList>
            <person name="Gallien S."/>
            <person name="Perrodou E."/>
            <person name="Carapito C."/>
            <person name="Deshayes C."/>
            <person name="Reyrat J.M."/>
            <person name="Van Dorsselaer A."/>
            <person name="Poch O."/>
            <person name="Schaeffer C."/>
            <person name="Lecompte O."/>
        </authorList>
    </citation>
    <scope>NUCLEOTIDE SEQUENCE [LARGE SCALE GENOMIC DNA]</scope>
    <source>
        <strain evidence="3">ATCC 700084 / mc(2)155</strain>
    </source>
</reference>
<dbReference type="NCBIfam" id="NF033539">
    <property type="entry name" value="transpos_IS1380"/>
    <property type="match status" value="1"/>
</dbReference>
<organism evidence="2 3">
    <name type="scientific">Mycolicibacterium smegmatis (strain ATCC 700084 / mc(2)155)</name>
    <name type="common">Mycobacterium smegmatis</name>
    <dbReference type="NCBI Taxonomy" id="246196"/>
    <lineage>
        <taxon>Bacteria</taxon>
        <taxon>Bacillati</taxon>
        <taxon>Actinomycetota</taxon>
        <taxon>Actinomycetes</taxon>
        <taxon>Mycobacteriales</taxon>
        <taxon>Mycobacteriaceae</taxon>
        <taxon>Mycolicibacterium</taxon>
    </lineage>
</organism>
<evidence type="ECO:0000313" key="2">
    <source>
        <dbReference type="EMBL" id="AFP42901.1"/>
    </source>
</evidence>
<dbReference type="KEGG" id="msb:LJ00_32885"/>
<evidence type="ECO:0000259" key="1">
    <source>
        <dbReference type="Pfam" id="PF13701"/>
    </source>
</evidence>
<dbReference type="PATRIC" id="fig|246196.56.peg.6608"/>
<protein>
    <recommendedName>
        <fullName evidence="1">Transposase DDE domain-containing protein</fullName>
    </recommendedName>
</protein>
<dbReference type="KEGG" id="msg:MSMEI_6475"/>
<dbReference type="EMBL" id="CP001663">
    <property type="protein sequence ID" value="AFP42901.1"/>
    <property type="molecule type" value="Genomic_DNA"/>
</dbReference>
<evidence type="ECO:0000313" key="3">
    <source>
        <dbReference type="Proteomes" id="UP000006158"/>
    </source>
</evidence>
<dbReference type="Proteomes" id="UP000006158">
    <property type="component" value="Chromosome"/>
</dbReference>
<dbReference type="AlphaFoldDB" id="I7GG12"/>